<sequence length="73" mass="8395">MQEAIMHLLRPPTEDDMAKDCPSIELHSFLQAFRDNSISGFAARIRLEGKKIAHIGTWEFTINPSADWYSIKF</sequence>
<organism evidence="1 2">
    <name type="scientific">Azospirillum doebereinerae</name>
    <dbReference type="NCBI Taxonomy" id="92933"/>
    <lineage>
        <taxon>Bacteria</taxon>
        <taxon>Pseudomonadati</taxon>
        <taxon>Pseudomonadota</taxon>
        <taxon>Alphaproteobacteria</taxon>
        <taxon>Rhodospirillales</taxon>
        <taxon>Azospirillaceae</taxon>
        <taxon>Azospirillum</taxon>
    </lineage>
</organism>
<dbReference type="EMBL" id="RZIJ01000035">
    <property type="protein sequence ID" value="RUQ63092.1"/>
    <property type="molecule type" value="Genomic_DNA"/>
</dbReference>
<gene>
    <name evidence="1" type="ORF">EJ913_28220</name>
</gene>
<evidence type="ECO:0000313" key="2">
    <source>
        <dbReference type="Proteomes" id="UP000280346"/>
    </source>
</evidence>
<accession>A0A433J0R8</accession>
<proteinExistence type="predicted"/>
<comment type="caution">
    <text evidence="1">The sequence shown here is derived from an EMBL/GenBank/DDBJ whole genome shotgun (WGS) entry which is preliminary data.</text>
</comment>
<dbReference type="RefSeq" id="WP_127004241.1">
    <property type="nucleotide sequence ID" value="NZ_JBNPXW010000025.1"/>
</dbReference>
<evidence type="ECO:0000313" key="1">
    <source>
        <dbReference type="EMBL" id="RUQ63092.1"/>
    </source>
</evidence>
<dbReference type="Proteomes" id="UP000280346">
    <property type="component" value="Unassembled WGS sequence"/>
</dbReference>
<keyword evidence="2" id="KW-1185">Reference proteome</keyword>
<name>A0A433J0R8_9PROT</name>
<protein>
    <submittedName>
        <fullName evidence="1">Uncharacterized protein</fullName>
    </submittedName>
</protein>
<reference evidence="1 2" key="1">
    <citation type="submission" date="2018-12" db="EMBL/GenBank/DDBJ databases">
        <authorList>
            <person name="Yang Y."/>
        </authorList>
    </citation>
    <scope>NUCLEOTIDE SEQUENCE [LARGE SCALE GENOMIC DNA]</scope>
    <source>
        <strain evidence="1 2">GSF71</strain>
    </source>
</reference>
<dbReference type="AlphaFoldDB" id="A0A433J0R8"/>